<proteinExistence type="predicted"/>
<evidence type="ECO:0000259" key="2">
    <source>
        <dbReference type="Pfam" id="PF03537"/>
    </source>
</evidence>
<feature type="signal peptide" evidence="1">
    <location>
        <begin position="1"/>
        <end position="45"/>
    </location>
</feature>
<dbReference type="EMBL" id="JAVDYG010000001">
    <property type="protein sequence ID" value="MDR7362396.1"/>
    <property type="molecule type" value="Genomic_DNA"/>
</dbReference>
<dbReference type="PANTHER" id="PTHR35273">
    <property type="entry name" value="ALPHA-1,4 POLYGALACTOSAMINIDASE, PUTATIVE (AFU_ORTHOLOGUE AFUA_3G07890)-RELATED"/>
    <property type="match status" value="1"/>
</dbReference>
<dbReference type="Gene3D" id="3.20.20.70">
    <property type="entry name" value="Aldolase class I"/>
    <property type="match status" value="1"/>
</dbReference>
<keyword evidence="4" id="KW-1185">Reference proteome</keyword>
<dbReference type="Proteomes" id="UP001183648">
    <property type="component" value="Unassembled WGS sequence"/>
</dbReference>
<protein>
    <recommendedName>
        <fullName evidence="2">Glycoside-hydrolase family GH114 TIM-barrel domain-containing protein</fullName>
    </recommendedName>
</protein>
<gene>
    <name evidence="3" type="ORF">J2S63_001949</name>
</gene>
<name>A0ABU2BVU2_9ACTN</name>
<feature type="domain" description="Glycoside-hydrolase family GH114 TIM-barrel" evidence="2">
    <location>
        <begin position="75"/>
        <end position="308"/>
    </location>
</feature>
<keyword evidence="1" id="KW-0732">Signal</keyword>
<dbReference type="PANTHER" id="PTHR35273:SF2">
    <property type="entry name" value="ALPHA-GALACTOSIDASE"/>
    <property type="match status" value="1"/>
</dbReference>
<feature type="chain" id="PRO_5046235630" description="Glycoside-hydrolase family GH114 TIM-barrel domain-containing protein" evidence="1">
    <location>
        <begin position="46"/>
        <end position="325"/>
    </location>
</feature>
<dbReference type="Pfam" id="PF03537">
    <property type="entry name" value="Glyco_hydro_114"/>
    <property type="match status" value="1"/>
</dbReference>
<organism evidence="3 4">
    <name type="scientific">Nocardioides marmoribigeumensis</name>
    <dbReference type="NCBI Taxonomy" id="433649"/>
    <lineage>
        <taxon>Bacteria</taxon>
        <taxon>Bacillati</taxon>
        <taxon>Actinomycetota</taxon>
        <taxon>Actinomycetes</taxon>
        <taxon>Propionibacteriales</taxon>
        <taxon>Nocardioidaceae</taxon>
        <taxon>Nocardioides</taxon>
    </lineage>
</organism>
<dbReference type="SUPFAM" id="SSF51445">
    <property type="entry name" value="(Trans)glycosidases"/>
    <property type="match status" value="1"/>
</dbReference>
<dbReference type="InterPro" id="IPR004352">
    <property type="entry name" value="GH114_TIM-barrel"/>
</dbReference>
<evidence type="ECO:0000313" key="4">
    <source>
        <dbReference type="Proteomes" id="UP001183648"/>
    </source>
</evidence>
<evidence type="ECO:0000256" key="1">
    <source>
        <dbReference type="SAM" id="SignalP"/>
    </source>
</evidence>
<dbReference type="RefSeq" id="WP_310301712.1">
    <property type="nucleotide sequence ID" value="NZ_BAAAPS010000008.1"/>
</dbReference>
<accession>A0ABU2BVU2</accession>
<sequence>MSFTHHLHRHAPRLVRRLRSGALAALALTSAAGLTAVGLSSPAGAATGVWSPTADRPLAFQWVLEDTLDLDDPVQMGLQDPTGKPLPAPDVYDIDLEYNSAATVSALHAMGKKVICYIDVGVYETYRDDAAKFQAITPRIWGNADSGWNDSYWLDIRRVDELAPIMKARMQRCKDKGFDAVEPDEMTGWSNRSGFPLTYADQIRYNIAVASWAHELGLSVGMKGDLEQAHDLAPYFDWNLTEECYQYRECTSVYNPADGKTYPGLQSFTKLNKAVWVAEYKPMLKRWSTICSDSRNRHFNTARFQLGLPNNGGRVPCATTSPTVW</sequence>
<evidence type="ECO:0000313" key="3">
    <source>
        <dbReference type="EMBL" id="MDR7362396.1"/>
    </source>
</evidence>
<comment type="caution">
    <text evidence="3">The sequence shown here is derived from an EMBL/GenBank/DDBJ whole genome shotgun (WGS) entry which is preliminary data.</text>
</comment>
<dbReference type="InterPro" id="IPR017853">
    <property type="entry name" value="GH"/>
</dbReference>
<reference evidence="3 4" key="1">
    <citation type="submission" date="2023-07" db="EMBL/GenBank/DDBJ databases">
        <title>Sequencing the genomes of 1000 actinobacteria strains.</title>
        <authorList>
            <person name="Klenk H.-P."/>
        </authorList>
    </citation>
    <scope>NUCLEOTIDE SEQUENCE [LARGE SCALE GENOMIC DNA]</scope>
    <source>
        <strain evidence="3 4">DSM 19426</strain>
    </source>
</reference>
<dbReference type="InterPro" id="IPR013785">
    <property type="entry name" value="Aldolase_TIM"/>
</dbReference>